<dbReference type="PANTHER" id="PTHR11361">
    <property type="entry name" value="DNA MISMATCH REPAIR PROTEIN MUTS FAMILY MEMBER"/>
    <property type="match status" value="1"/>
</dbReference>
<dbReference type="InterPro" id="IPR027417">
    <property type="entry name" value="P-loop_NTPase"/>
</dbReference>
<dbReference type="SMART" id="SM00534">
    <property type="entry name" value="MUTSac"/>
    <property type="match status" value="1"/>
</dbReference>
<dbReference type="GO" id="GO:0005524">
    <property type="term" value="F:ATP binding"/>
    <property type="evidence" value="ECO:0007669"/>
    <property type="project" value="UniProtKB-KW"/>
</dbReference>
<dbReference type="GO" id="GO:0005829">
    <property type="term" value="C:cytosol"/>
    <property type="evidence" value="ECO:0007669"/>
    <property type="project" value="TreeGrafter"/>
</dbReference>
<evidence type="ECO:0000256" key="2">
    <source>
        <dbReference type="ARBA" id="ARBA00022840"/>
    </source>
</evidence>
<organism evidence="6 7">
    <name type="scientific">[Clostridium] celerecrescens 18A</name>
    <dbReference type="NCBI Taxonomy" id="1286362"/>
    <lineage>
        <taxon>Bacteria</taxon>
        <taxon>Bacillati</taxon>
        <taxon>Bacillota</taxon>
        <taxon>Clostridia</taxon>
        <taxon>Lachnospirales</taxon>
        <taxon>Lachnospiraceae</taxon>
        <taxon>Lacrimispora</taxon>
    </lineage>
</organism>
<dbReference type="InterPro" id="IPR045076">
    <property type="entry name" value="MutS"/>
</dbReference>
<keyword evidence="4" id="KW-1133">Transmembrane helix</keyword>
<dbReference type="SUPFAM" id="SSF52540">
    <property type="entry name" value="P-loop containing nucleoside triphosphate hydrolases"/>
    <property type="match status" value="1"/>
</dbReference>
<gene>
    <name evidence="6" type="ORF">H171_0083</name>
</gene>
<keyword evidence="4" id="KW-0472">Membrane</keyword>
<dbReference type="AlphaFoldDB" id="A0A2M8YZM1"/>
<accession>A0A2M8YZM1</accession>
<dbReference type="SUPFAM" id="SSF48334">
    <property type="entry name" value="DNA repair protein MutS, domain III"/>
    <property type="match status" value="1"/>
</dbReference>
<dbReference type="EMBL" id="PGET01000001">
    <property type="protein sequence ID" value="PJJ26645.1"/>
    <property type="molecule type" value="Genomic_DNA"/>
</dbReference>
<dbReference type="GO" id="GO:0006298">
    <property type="term" value="P:mismatch repair"/>
    <property type="evidence" value="ECO:0007669"/>
    <property type="project" value="InterPro"/>
</dbReference>
<proteinExistence type="predicted"/>
<dbReference type="OrthoDB" id="9802448at2"/>
<feature type="domain" description="DNA mismatch repair proteins mutS family" evidence="5">
    <location>
        <begin position="415"/>
        <end position="588"/>
    </location>
</feature>
<keyword evidence="4" id="KW-0812">Transmembrane</keyword>
<reference evidence="6 7" key="1">
    <citation type="submission" date="2017-11" db="EMBL/GenBank/DDBJ databases">
        <title>Understudied soil microbes with underappreciated capabilities: Untangling the Clostridium saccharolyticum group.</title>
        <authorList>
            <person name="Leschine S."/>
        </authorList>
    </citation>
    <scope>NUCLEOTIDE SEQUENCE [LARGE SCALE GENOMIC DNA]</scope>
    <source>
        <strain evidence="6 7">18A</strain>
    </source>
</reference>
<evidence type="ECO:0000259" key="5">
    <source>
        <dbReference type="SMART" id="SM00534"/>
    </source>
</evidence>
<evidence type="ECO:0000313" key="6">
    <source>
        <dbReference type="EMBL" id="PJJ26645.1"/>
    </source>
</evidence>
<dbReference type="GO" id="GO:0030983">
    <property type="term" value="F:mismatched DNA binding"/>
    <property type="evidence" value="ECO:0007669"/>
    <property type="project" value="InterPro"/>
</dbReference>
<name>A0A2M8YZM1_9FIRM</name>
<dbReference type="Gene3D" id="3.40.50.300">
    <property type="entry name" value="P-loop containing nucleotide triphosphate hydrolases"/>
    <property type="match status" value="1"/>
</dbReference>
<evidence type="ECO:0000256" key="4">
    <source>
        <dbReference type="SAM" id="Phobius"/>
    </source>
</evidence>
<protein>
    <submittedName>
        <fullName evidence="6">MutS-like protein</fullName>
    </submittedName>
</protein>
<sequence>MYQTYELEIRQRESEHEEYDKLADIVGRFKLIWIVMLGYTIYNAWTNHFPLRFIVLLLVEAVFFIIACIYHRKLFQRIAYEEGLIAIAKKNLCRMSGEWRTFDDIGEEFIDYNHSYAMDLDIVGRNSLFQFLNSTNTYYGRLRFAQDLLNPNYSTKDIQMRQESISELSDDYPWSSHLEYYFSKIGIDRSFPTLISELECKNTFIKSKLLQRLLDIFRVLTCGSIIFSILTKNRYGILVAGSLILFQLFLWGIGFLRANRYVGIMRKIPYKIFRYDDVIQEIVEKEFCSSRLKKIKSILHSAKEAIQDLSKISSNISQRQNGIACLFLNAIWLWDYKNAVDLDIWKRKHGDSVAMWFSTMGELESLLSLANLPRNCTVTGLPIISPQPNTIRAKNLGHPLLNNNNRVSNDLELDNHIFIISGSNMSGKTTFMRTVGINMILASTGSYVCADHMIFSRMKVMTSMRIVDALTEEISTFYAELKRIKEIIDAAQVNENILFLIDEIFRGTNSVDRLKGAEGVLQKLHILGICGIITTHDLEVCKLESAYLRINNYCFNERYSNNDIIFDYKMKKGVSETTNAQFLLKKVGII</sequence>
<dbReference type="InterPro" id="IPR036187">
    <property type="entry name" value="DNA_mismatch_repair_MutS_sf"/>
</dbReference>
<dbReference type="InterPro" id="IPR000432">
    <property type="entry name" value="DNA_mismatch_repair_MutS_C"/>
</dbReference>
<dbReference type="GO" id="GO:0140664">
    <property type="term" value="F:ATP-dependent DNA damage sensor activity"/>
    <property type="evidence" value="ECO:0007669"/>
    <property type="project" value="InterPro"/>
</dbReference>
<feature type="transmembrane region" description="Helical" evidence="4">
    <location>
        <begin position="51"/>
        <end position="70"/>
    </location>
</feature>
<keyword evidence="2" id="KW-0067">ATP-binding</keyword>
<evidence type="ECO:0000256" key="3">
    <source>
        <dbReference type="ARBA" id="ARBA00023125"/>
    </source>
</evidence>
<keyword evidence="1" id="KW-0547">Nucleotide-binding</keyword>
<evidence type="ECO:0000313" key="7">
    <source>
        <dbReference type="Proteomes" id="UP000231092"/>
    </source>
</evidence>
<dbReference type="Gene3D" id="1.10.1420.10">
    <property type="match status" value="1"/>
</dbReference>
<dbReference type="RefSeq" id="WP_100303384.1">
    <property type="nucleotide sequence ID" value="NZ_PGET01000001.1"/>
</dbReference>
<feature type="transmembrane region" description="Helical" evidence="4">
    <location>
        <begin position="29"/>
        <end position="45"/>
    </location>
</feature>
<comment type="caution">
    <text evidence="6">The sequence shown here is derived from an EMBL/GenBank/DDBJ whole genome shotgun (WGS) entry which is preliminary data.</text>
</comment>
<dbReference type="Pfam" id="PF00488">
    <property type="entry name" value="MutS_V"/>
    <property type="match status" value="1"/>
</dbReference>
<dbReference type="PANTHER" id="PTHR11361:SF99">
    <property type="entry name" value="DNA MISMATCH REPAIR PROTEIN"/>
    <property type="match status" value="1"/>
</dbReference>
<dbReference type="Proteomes" id="UP000231092">
    <property type="component" value="Unassembled WGS sequence"/>
</dbReference>
<feature type="transmembrane region" description="Helical" evidence="4">
    <location>
        <begin position="213"/>
        <end position="231"/>
    </location>
</feature>
<dbReference type="CDD" id="cd03283">
    <property type="entry name" value="ABC_MutS-like"/>
    <property type="match status" value="1"/>
</dbReference>
<feature type="transmembrane region" description="Helical" evidence="4">
    <location>
        <begin position="237"/>
        <end position="256"/>
    </location>
</feature>
<evidence type="ECO:0000256" key="1">
    <source>
        <dbReference type="ARBA" id="ARBA00022741"/>
    </source>
</evidence>
<keyword evidence="3" id="KW-0238">DNA-binding</keyword>